<feature type="region of interest" description="Disordered" evidence="1">
    <location>
        <begin position="1"/>
        <end position="50"/>
    </location>
</feature>
<protein>
    <submittedName>
        <fullName evidence="2">Uncharacterized protein</fullName>
    </submittedName>
</protein>
<dbReference type="EMBL" id="JAEUBG010000928">
    <property type="protein sequence ID" value="KAH3687204.1"/>
    <property type="molecule type" value="Genomic_DNA"/>
</dbReference>
<comment type="caution">
    <text evidence="2">The sequence shown here is derived from an EMBL/GenBank/DDBJ whole genome shotgun (WGS) entry which is preliminary data.</text>
</comment>
<organism evidence="2 3">
    <name type="scientific">Wickerhamomyces pijperi</name>
    <name type="common">Yeast</name>
    <name type="synonym">Pichia pijperi</name>
    <dbReference type="NCBI Taxonomy" id="599730"/>
    <lineage>
        <taxon>Eukaryota</taxon>
        <taxon>Fungi</taxon>
        <taxon>Dikarya</taxon>
        <taxon>Ascomycota</taxon>
        <taxon>Saccharomycotina</taxon>
        <taxon>Saccharomycetes</taxon>
        <taxon>Phaffomycetales</taxon>
        <taxon>Wickerhamomycetaceae</taxon>
        <taxon>Wickerhamomyces</taxon>
    </lineage>
</organism>
<reference evidence="2" key="2">
    <citation type="submission" date="2021-01" db="EMBL/GenBank/DDBJ databases">
        <authorList>
            <person name="Schikora-Tamarit M.A."/>
        </authorList>
    </citation>
    <scope>NUCLEOTIDE SEQUENCE</scope>
    <source>
        <strain evidence="2">CBS2887</strain>
    </source>
</reference>
<proteinExistence type="predicted"/>
<sequence>MSSGLIPAKNKPSKPSPNLVLDSNKSGSFAPVCKSRTGRRGRSGEYSSSNSNGVAVLMVTSLRSASVLDSSELDLLMVSLTNSSVAS</sequence>
<gene>
    <name evidence="2" type="ORF">WICPIJ_001799</name>
</gene>
<evidence type="ECO:0000313" key="2">
    <source>
        <dbReference type="EMBL" id="KAH3687204.1"/>
    </source>
</evidence>
<name>A0A9P8QD21_WICPI</name>
<dbReference type="AlphaFoldDB" id="A0A9P8QD21"/>
<evidence type="ECO:0000313" key="3">
    <source>
        <dbReference type="Proteomes" id="UP000774326"/>
    </source>
</evidence>
<evidence type="ECO:0000256" key="1">
    <source>
        <dbReference type="SAM" id="MobiDB-lite"/>
    </source>
</evidence>
<dbReference type="Proteomes" id="UP000774326">
    <property type="component" value="Unassembled WGS sequence"/>
</dbReference>
<reference evidence="2" key="1">
    <citation type="journal article" date="2021" name="Open Biol.">
        <title>Shared evolutionary footprints suggest mitochondrial oxidative damage underlies multiple complex I losses in fungi.</title>
        <authorList>
            <person name="Schikora-Tamarit M.A."/>
            <person name="Marcet-Houben M."/>
            <person name="Nosek J."/>
            <person name="Gabaldon T."/>
        </authorList>
    </citation>
    <scope>NUCLEOTIDE SEQUENCE</scope>
    <source>
        <strain evidence="2">CBS2887</strain>
    </source>
</reference>
<keyword evidence="3" id="KW-1185">Reference proteome</keyword>
<accession>A0A9P8QD21</accession>